<feature type="transmembrane region" description="Helical" evidence="12">
    <location>
        <begin position="203"/>
        <end position="222"/>
    </location>
</feature>
<comment type="caution">
    <text evidence="14">The sequence shown here is derived from an EMBL/GenBank/DDBJ whole genome shotgun (WGS) entry which is preliminary data.</text>
</comment>
<keyword evidence="15" id="KW-1185">Reference proteome</keyword>
<feature type="transmembrane region" description="Helical" evidence="12">
    <location>
        <begin position="327"/>
        <end position="343"/>
    </location>
</feature>
<feature type="transmembrane region" description="Helical" evidence="12">
    <location>
        <begin position="127"/>
        <end position="147"/>
    </location>
</feature>
<keyword evidence="4" id="KW-1003">Cell membrane</keyword>
<evidence type="ECO:0000313" key="15">
    <source>
        <dbReference type="Proteomes" id="UP000243589"/>
    </source>
</evidence>
<feature type="domain" description="Major facilitator superfamily (MFS) profile" evidence="13">
    <location>
        <begin position="32"/>
        <end position="443"/>
    </location>
</feature>
<proteinExistence type="inferred from homology"/>
<evidence type="ECO:0000256" key="4">
    <source>
        <dbReference type="ARBA" id="ARBA00022475"/>
    </source>
</evidence>
<keyword evidence="6" id="KW-0769">Symport</keyword>
<dbReference type="PROSITE" id="PS50850">
    <property type="entry name" value="MFS"/>
    <property type="match status" value="1"/>
</dbReference>
<dbReference type="InterPro" id="IPR005829">
    <property type="entry name" value="Sugar_transporter_CS"/>
</dbReference>
<dbReference type="PANTHER" id="PTHR43528">
    <property type="entry name" value="ALPHA-KETOGLUTARATE PERMEASE"/>
    <property type="match status" value="1"/>
</dbReference>
<evidence type="ECO:0000256" key="7">
    <source>
        <dbReference type="ARBA" id="ARBA00022989"/>
    </source>
</evidence>
<keyword evidence="3" id="KW-0813">Transport</keyword>
<comment type="subcellular location">
    <subcellularLocation>
        <location evidence="1">Cell membrane</location>
        <topology evidence="1">Multi-pass membrane protein</topology>
    </subcellularLocation>
</comment>
<feature type="transmembrane region" description="Helical" evidence="12">
    <location>
        <begin position="349"/>
        <end position="373"/>
    </location>
</feature>
<protein>
    <recommendedName>
        <fullName evidence="10">Putative proline/betaine transporter</fullName>
    </recommendedName>
</protein>
<feature type="transmembrane region" description="Helical" evidence="12">
    <location>
        <begin position="294"/>
        <end position="315"/>
    </location>
</feature>
<evidence type="ECO:0000256" key="5">
    <source>
        <dbReference type="ARBA" id="ARBA00022692"/>
    </source>
</evidence>
<evidence type="ECO:0000256" key="2">
    <source>
        <dbReference type="ARBA" id="ARBA00008240"/>
    </source>
</evidence>
<dbReference type="EMBL" id="LQQC01000010">
    <property type="protein sequence ID" value="KXZ58449.1"/>
    <property type="molecule type" value="Genomic_DNA"/>
</dbReference>
<accession>A0A150H8M3</accession>
<feature type="transmembrane region" description="Helical" evidence="12">
    <location>
        <begin position="385"/>
        <end position="406"/>
    </location>
</feature>
<dbReference type="GO" id="GO:0015293">
    <property type="term" value="F:symporter activity"/>
    <property type="evidence" value="ECO:0007669"/>
    <property type="project" value="UniProtKB-KW"/>
</dbReference>
<feature type="region of interest" description="Disordered" evidence="11">
    <location>
        <begin position="447"/>
        <end position="501"/>
    </location>
</feature>
<dbReference type="FunFam" id="1.20.1250.20:FF:000001">
    <property type="entry name" value="Dicarboxylate MFS transporter"/>
    <property type="match status" value="1"/>
</dbReference>
<dbReference type="AlphaFoldDB" id="A0A150H8M3"/>
<dbReference type="SUPFAM" id="SSF103473">
    <property type="entry name" value="MFS general substrate transporter"/>
    <property type="match status" value="1"/>
</dbReference>
<evidence type="ECO:0000256" key="8">
    <source>
        <dbReference type="ARBA" id="ARBA00023136"/>
    </source>
</evidence>
<keyword evidence="7 12" id="KW-1133">Transmembrane helix</keyword>
<comment type="similarity">
    <text evidence="2">Belongs to the major facilitator superfamily. Metabolite:H+ Symporter (MHS) family (TC 2.A.1.6) family.</text>
</comment>
<name>A0A150H8M3_9MICO</name>
<sequence length="501" mass="54814">MSSDSSSQELLASDYAREAEDHAADPKVVRRATAASAIGNMTEWYDYGVYAIAATYIAHHFFDALGEYQIMATMATYAISFLARPLGGFFWGPMGDKIGRKGVLAATILLMAGATTLIGLLPTYQTIGIWAPILLIILRLVQGFSTGGEYGGAATYMAEYAPNRRRGFFGSFLEASSLTGYVIGAALMLLIQFNVTPEQMDSFGWRIPFLIALPMGFIGWYLRSKLEDTPVFNEIQEDPEEDDTSTMDRFRAVFKEYRRDVIILFALVATVNMVNYTLLTYMPSYFEAQIGMDSQTSLIVILVGELFIVLFMPIFGAASDKFGRRPLWFFTTIAVGVLAIPMFKMMSLGFGFALVGFAVLGIAYVPMLATISATFPAMFPAHVRLLGFSVTYNLSVSALGGTAGLINEAGVKATGDLLFPAYYMILACVIGLIATWFMPETAGASIHGRQQPGTVGTRVMPQSPTDKALAERRQPGQRGMTHDEMVEKAERVAEEDESSDT</sequence>
<feature type="compositionally biased region" description="Basic and acidic residues" evidence="11">
    <location>
        <begin position="468"/>
        <end position="492"/>
    </location>
</feature>
<dbReference type="PROSITE" id="PS00217">
    <property type="entry name" value="SUGAR_TRANSPORT_2"/>
    <property type="match status" value="1"/>
</dbReference>
<evidence type="ECO:0000259" key="13">
    <source>
        <dbReference type="PROSITE" id="PS50850"/>
    </source>
</evidence>
<feature type="transmembrane region" description="Helical" evidence="12">
    <location>
        <begin position="168"/>
        <end position="191"/>
    </location>
</feature>
<dbReference type="InterPro" id="IPR020846">
    <property type="entry name" value="MFS_dom"/>
</dbReference>
<dbReference type="Gene3D" id="1.20.1250.20">
    <property type="entry name" value="MFS general substrate transporter like domains"/>
    <property type="match status" value="2"/>
</dbReference>
<dbReference type="RefSeq" id="WP_062021914.1">
    <property type="nucleotide sequence ID" value="NZ_LQQC01000010.1"/>
</dbReference>
<organism evidence="14 15">
    <name type="scientific">Brevibacterium ravenspurgense</name>
    <dbReference type="NCBI Taxonomy" id="479117"/>
    <lineage>
        <taxon>Bacteria</taxon>
        <taxon>Bacillati</taxon>
        <taxon>Actinomycetota</taxon>
        <taxon>Actinomycetes</taxon>
        <taxon>Micrococcales</taxon>
        <taxon>Brevibacteriaceae</taxon>
        <taxon>Brevibacterium</taxon>
    </lineage>
</organism>
<evidence type="ECO:0000256" key="11">
    <source>
        <dbReference type="SAM" id="MobiDB-lite"/>
    </source>
</evidence>
<dbReference type="InterPro" id="IPR036259">
    <property type="entry name" value="MFS_trans_sf"/>
</dbReference>
<dbReference type="InterPro" id="IPR011701">
    <property type="entry name" value="MFS"/>
</dbReference>
<evidence type="ECO:0000256" key="10">
    <source>
        <dbReference type="ARBA" id="ARBA00039918"/>
    </source>
</evidence>
<keyword evidence="5 12" id="KW-0812">Transmembrane</keyword>
<dbReference type="PATRIC" id="fig|479117.4.peg.1484"/>
<evidence type="ECO:0000256" key="9">
    <source>
        <dbReference type="ARBA" id="ARBA00037295"/>
    </source>
</evidence>
<evidence type="ECO:0000256" key="3">
    <source>
        <dbReference type="ARBA" id="ARBA00022448"/>
    </source>
</evidence>
<dbReference type="GO" id="GO:0005886">
    <property type="term" value="C:plasma membrane"/>
    <property type="evidence" value="ECO:0007669"/>
    <property type="project" value="UniProtKB-SubCell"/>
</dbReference>
<gene>
    <name evidence="14" type="primary">proP_4</name>
    <name evidence="14" type="ORF">Bravens_01498</name>
</gene>
<dbReference type="InterPro" id="IPR051084">
    <property type="entry name" value="H+-coupled_symporters"/>
</dbReference>
<feature type="transmembrane region" description="Helical" evidence="12">
    <location>
        <begin position="68"/>
        <end position="91"/>
    </location>
</feature>
<feature type="transmembrane region" description="Helical" evidence="12">
    <location>
        <begin position="418"/>
        <end position="439"/>
    </location>
</feature>
<dbReference type="Proteomes" id="UP000243589">
    <property type="component" value="Unassembled WGS sequence"/>
</dbReference>
<evidence type="ECO:0000256" key="1">
    <source>
        <dbReference type="ARBA" id="ARBA00004651"/>
    </source>
</evidence>
<evidence type="ECO:0000313" key="14">
    <source>
        <dbReference type="EMBL" id="KXZ58449.1"/>
    </source>
</evidence>
<evidence type="ECO:0000256" key="6">
    <source>
        <dbReference type="ARBA" id="ARBA00022847"/>
    </source>
</evidence>
<evidence type="ECO:0000256" key="12">
    <source>
        <dbReference type="SAM" id="Phobius"/>
    </source>
</evidence>
<dbReference type="PANTHER" id="PTHR43528:SF1">
    <property type="entry name" value="ALPHA-KETOGLUTARATE PERMEASE"/>
    <property type="match status" value="1"/>
</dbReference>
<comment type="function">
    <text evidence="9">May be a proton symporter involved in the uptake of osmolytes such as proline and glycine betaine.</text>
</comment>
<feature type="transmembrane region" description="Helical" evidence="12">
    <location>
        <begin position="261"/>
        <end position="282"/>
    </location>
</feature>
<reference evidence="14 15" key="1">
    <citation type="submission" date="2016-01" db="EMBL/GenBank/DDBJ databases">
        <title>Use of Whole Genome Sequencing to ascertain that Brevibacterium massiliense (Roux, Raoult 2009) is a later heterotypic synonym of Brevibacterium ravenspurgense (Mages 2008).</title>
        <authorList>
            <person name="Bernier A.-M."/>
            <person name="Burdz T."/>
            <person name="Huynh C."/>
            <person name="Pachecho A.L."/>
            <person name="Wiebe D."/>
            <person name="Bonner C."/>
            <person name="Bernard K."/>
        </authorList>
    </citation>
    <scope>NUCLEOTIDE SEQUENCE [LARGE SCALE GENOMIC DNA]</scope>
    <source>
        <strain evidence="14 15">CCUG56047</strain>
    </source>
</reference>
<keyword evidence="8 12" id="KW-0472">Membrane</keyword>
<dbReference type="Pfam" id="PF07690">
    <property type="entry name" value="MFS_1"/>
    <property type="match status" value="1"/>
</dbReference>
<feature type="transmembrane region" description="Helical" evidence="12">
    <location>
        <begin position="103"/>
        <end position="121"/>
    </location>
</feature>